<accession>A0A1G6UGM5</accession>
<dbReference type="InterPro" id="IPR010752">
    <property type="entry name" value="DUF1329"/>
</dbReference>
<evidence type="ECO:0000313" key="2">
    <source>
        <dbReference type="Proteomes" id="UP000199467"/>
    </source>
</evidence>
<sequence>MNNNNRLFCALLYLSLHPLSALADDELIDKAFYPYRAAIPEADGLNTGMLIESDNVERFKELLDPAMLGFIRQGWTRIEVAPTTSFDLHPHYVEATRKHLNSAKLGANPGEISGTIAGRPFPAEPDAADPRAGEKLAWNVKYGYNWGDSAIISPFIWKYRNMDTAEVERTIGMTMNFLNFTNRVNQPPLPAITPNPSNKFRAIYLNIDSPQDLRNTQLLIHRFNNDLKRDNSWLYLGFQRRVRRLATGQMTDAFLGSDLMIEDFEGYNGRIADMRWSYQGTRFMLMPFYNHNDLALDEGSTDSEGYRMVAFDGKGNCFPRITWQLRKVYQLQATPLNTFARHPLSKRVHYVDAQTFAVSRTVSYDRQGEPWKTFTIGKAHPDHHLPINKGSGVALDDSFSMIDMQAMHCTTGQFKGQVDSEQSKPEIFSVQYLRATGN</sequence>
<keyword evidence="2" id="KW-1185">Reference proteome</keyword>
<proteinExistence type="predicted"/>
<dbReference type="Pfam" id="PF07044">
    <property type="entry name" value="DUF1329"/>
    <property type="match status" value="1"/>
</dbReference>
<dbReference type="Proteomes" id="UP000199467">
    <property type="component" value="Unassembled WGS sequence"/>
</dbReference>
<reference evidence="2" key="1">
    <citation type="submission" date="2016-10" db="EMBL/GenBank/DDBJ databases">
        <authorList>
            <person name="Varghese N."/>
            <person name="Submissions S."/>
        </authorList>
    </citation>
    <scope>NUCLEOTIDE SEQUENCE [LARGE SCALE GENOMIC DNA]</scope>
    <source>
        <strain evidence="2">DSM 26382</strain>
    </source>
</reference>
<protein>
    <submittedName>
        <fullName evidence="1">Uncharacterized protein</fullName>
    </submittedName>
</protein>
<gene>
    <name evidence="1" type="ORF">SAMN05216576_115140</name>
</gene>
<dbReference type="AlphaFoldDB" id="A0A1G6UGM5"/>
<evidence type="ECO:0000313" key="1">
    <source>
        <dbReference type="EMBL" id="SDD39705.1"/>
    </source>
</evidence>
<name>A0A1G6UGM5_9GAMM</name>
<organism evidence="1 2">
    <name type="scientific">Ectopseudomonas chengduensis</name>
    <dbReference type="NCBI Taxonomy" id="489632"/>
    <lineage>
        <taxon>Bacteria</taxon>
        <taxon>Pseudomonadati</taxon>
        <taxon>Pseudomonadota</taxon>
        <taxon>Gammaproteobacteria</taxon>
        <taxon>Pseudomonadales</taxon>
        <taxon>Pseudomonadaceae</taxon>
        <taxon>Ectopseudomonas</taxon>
    </lineage>
</organism>
<dbReference type="CDD" id="cd16329">
    <property type="entry name" value="LolA_like"/>
    <property type="match status" value="1"/>
</dbReference>
<dbReference type="EMBL" id="FMZQ01000015">
    <property type="protein sequence ID" value="SDD39705.1"/>
    <property type="molecule type" value="Genomic_DNA"/>
</dbReference>
<dbReference type="Gene3D" id="2.50.20.10">
    <property type="entry name" value="Lipoprotein localisation LolA/LolB/LppX"/>
    <property type="match status" value="1"/>
</dbReference>
<dbReference type="RefSeq" id="WP_090337483.1">
    <property type="nucleotide sequence ID" value="NZ_FMZQ01000015.1"/>
</dbReference>